<evidence type="ECO:0008006" key="5">
    <source>
        <dbReference type="Google" id="ProtNLM"/>
    </source>
</evidence>
<dbReference type="PATRIC" id="fig|768706.3.peg.74"/>
<dbReference type="Gene3D" id="3.30.70.1880">
    <property type="entry name" value="Protein of unknown function DUF881"/>
    <property type="match status" value="1"/>
</dbReference>
<dbReference type="InterPro" id="IPR010273">
    <property type="entry name" value="DUF881"/>
</dbReference>
<keyword evidence="2" id="KW-0175">Coiled coil</keyword>
<name>G7W7G6_DESOD</name>
<accession>G7W7G6</accession>
<organism evidence="3 4">
    <name type="scientific">Desulfosporosinus orientis (strain ATCC 19365 / DSM 765 / NCIMB 8382 / VKM B-1628 / Singapore I)</name>
    <name type="common">Desulfotomaculum orientis</name>
    <dbReference type="NCBI Taxonomy" id="768706"/>
    <lineage>
        <taxon>Bacteria</taxon>
        <taxon>Bacillati</taxon>
        <taxon>Bacillota</taxon>
        <taxon>Clostridia</taxon>
        <taxon>Eubacteriales</taxon>
        <taxon>Desulfitobacteriaceae</taxon>
        <taxon>Desulfosporosinus</taxon>
    </lineage>
</organism>
<evidence type="ECO:0000313" key="4">
    <source>
        <dbReference type="Proteomes" id="UP000006346"/>
    </source>
</evidence>
<reference evidence="3 4" key="2">
    <citation type="journal article" date="2012" name="J. Bacteriol.">
        <title>Complete genome sequences of Desulfosporosinus orientis DSM765T, Desulfosporosinus youngiae DSM17734T, Desulfosporosinus meridiei DSM13257T, and Desulfosporosinus acidiphilus DSM22704T.</title>
        <authorList>
            <person name="Pester M."/>
            <person name="Brambilla E."/>
            <person name="Alazard D."/>
            <person name="Rattei T."/>
            <person name="Weinmaier T."/>
            <person name="Han J."/>
            <person name="Lucas S."/>
            <person name="Lapidus A."/>
            <person name="Cheng J.F."/>
            <person name="Goodwin L."/>
            <person name="Pitluck S."/>
            <person name="Peters L."/>
            <person name="Ovchinnikova G."/>
            <person name="Teshima H."/>
            <person name="Detter J.C."/>
            <person name="Han C.S."/>
            <person name="Tapia R."/>
            <person name="Land M.L."/>
            <person name="Hauser L."/>
            <person name="Kyrpides N.C."/>
            <person name="Ivanova N.N."/>
            <person name="Pagani I."/>
            <person name="Huntmann M."/>
            <person name="Wei C.L."/>
            <person name="Davenport K.W."/>
            <person name="Daligault H."/>
            <person name="Chain P.S."/>
            <person name="Chen A."/>
            <person name="Mavromatis K."/>
            <person name="Markowitz V."/>
            <person name="Szeto E."/>
            <person name="Mikhailova N."/>
            <person name="Pati A."/>
            <person name="Wagner M."/>
            <person name="Woyke T."/>
            <person name="Ollivier B."/>
            <person name="Klenk H.P."/>
            <person name="Spring S."/>
            <person name="Loy A."/>
        </authorList>
    </citation>
    <scope>NUCLEOTIDE SEQUENCE [LARGE SCALE GENOMIC DNA]</scope>
    <source>
        <strain evidence="4">ATCC 19365 / DSM 765 / NCIMB 8382 / VKM B-1628</strain>
    </source>
</reference>
<protein>
    <recommendedName>
        <fullName evidence="5">Division initiation protein</fullName>
    </recommendedName>
</protein>
<dbReference type="PANTHER" id="PTHR37313">
    <property type="entry name" value="UPF0749 PROTEIN RV1825"/>
    <property type="match status" value="1"/>
</dbReference>
<evidence type="ECO:0000256" key="1">
    <source>
        <dbReference type="ARBA" id="ARBA00009108"/>
    </source>
</evidence>
<sequence>MHRWKRTLALPVTMVAIALGFLIALQAQTQKNLSAAEQINDQRAAQMKAVLANSQEQNAQLLKKHQELSEKLDQARKQVGTDPQLLVHLKQLQMLDGTQAVEGPGILISIDDRNKKVAFPLAPSDISKMINTLKLAGAEAISINGQRIVASTAIVLSGNSTILVNTVPINRTEGVPYEISAIGEQDTLLDYFSNLEAVTLKQSGMTISIMRKNLQIPSYKGSYTFKEAKPVVDQGAQS</sequence>
<gene>
    <name evidence="3" type="ordered locus">Desor_0079</name>
</gene>
<dbReference type="EMBL" id="CP003108">
    <property type="protein sequence ID" value="AET65837.1"/>
    <property type="molecule type" value="Genomic_DNA"/>
</dbReference>
<proteinExistence type="inferred from homology"/>
<dbReference type="eggNOG" id="COG3879">
    <property type="taxonomic scope" value="Bacteria"/>
</dbReference>
<dbReference type="HOGENOM" id="CLU_040273_4_0_9"/>
<dbReference type="PANTHER" id="PTHR37313:SF2">
    <property type="entry name" value="UPF0749 PROTEIN YLXX"/>
    <property type="match status" value="1"/>
</dbReference>
<dbReference type="Proteomes" id="UP000006346">
    <property type="component" value="Chromosome"/>
</dbReference>
<dbReference type="KEGG" id="dor:Desor_0079"/>
<comment type="similarity">
    <text evidence="1">Belongs to the UPF0749 family.</text>
</comment>
<dbReference type="OrthoDB" id="9776196at2"/>
<keyword evidence="4" id="KW-1185">Reference proteome</keyword>
<dbReference type="AlphaFoldDB" id="G7W7G6"/>
<dbReference type="Pfam" id="PF05949">
    <property type="entry name" value="DUF881"/>
    <property type="match status" value="1"/>
</dbReference>
<feature type="coiled-coil region" evidence="2">
    <location>
        <begin position="44"/>
        <end position="78"/>
    </location>
</feature>
<reference evidence="4" key="1">
    <citation type="submission" date="2011-11" db="EMBL/GenBank/DDBJ databases">
        <title>Complete sequence of Desulfosporosinus orientis DSM 765.</title>
        <authorList>
            <person name="Lucas S."/>
            <person name="Han J."/>
            <person name="Lapidus A."/>
            <person name="Cheng J.-F."/>
            <person name="Goodwin L."/>
            <person name="Pitluck S."/>
            <person name="Peters L."/>
            <person name="Ovchinnikova G."/>
            <person name="Teshima H."/>
            <person name="Detter J.C."/>
            <person name="Han C."/>
            <person name="Tapia R."/>
            <person name="Land M."/>
            <person name="Hauser L."/>
            <person name="Kyrpides N."/>
            <person name="Ivanova N."/>
            <person name="Pagani I."/>
            <person name="Pester M."/>
            <person name="Spring S."/>
            <person name="Ollivier B."/>
            <person name="Rattei T."/>
            <person name="Klenk H.-P."/>
            <person name="Wagner M."/>
            <person name="Loy A."/>
            <person name="Woyke T."/>
        </authorList>
    </citation>
    <scope>NUCLEOTIDE SEQUENCE [LARGE SCALE GENOMIC DNA]</scope>
    <source>
        <strain evidence="4">ATCC 19365 / DSM 765 / NCIMB 8382 / VKM B-1628</strain>
    </source>
</reference>
<evidence type="ECO:0000313" key="3">
    <source>
        <dbReference type="EMBL" id="AET65837.1"/>
    </source>
</evidence>
<evidence type="ECO:0000256" key="2">
    <source>
        <dbReference type="SAM" id="Coils"/>
    </source>
</evidence>
<dbReference type="STRING" id="768706.Desor_0079"/>